<evidence type="ECO:0000256" key="7">
    <source>
        <dbReference type="ARBA" id="ARBA00022824"/>
    </source>
</evidence>
<comment type="caution">
    <text evidence="11">The sequence shown here is derived from an EMBL/GenBank/DDBJ whole genome shotgun (WGS) entry which is preliminary data.</text>
</comment>
<gene>
    <name evidence="11" type="ORF">Taro_003782</name>
</gene>
<dbReference type="SUPFAM" id="SSF53649">
    <property type="entry name" value="Alkaline phosphatase-like"/>
    <property type="match status" value="1"/>
</dbReference>
<evidence type="ECO:0000256" key="2">
    <source>
        <dbReference type="ARBA" id="ARBA00004687"/>
    </source>
</evidence>
<reference evidence="11" key="1">
    <citation type="submission" date="2017-07" db="EMBL/GenBank/DDBJ databases">
        <title>Taro Niue Genome Assembly and Annotation.</title>
        <authorList>
            <person name="Atibalentja N."/>
            <person name="Keating K."/>
            <person name="Fields C.J."/>
        </authorList>
    </citation>
    <scope>NUCLEOTIDE SEQUENCE</scope>
    <source>
        <strain evidence="11">Niue_2</strain>
        <tissue evidence="11">Leaf</tissue>
    </source>
</reference>
<dbReference type="GO" id="GO:0005789">
    <property type="term" value="C:endoplasmic reticulum membrane"/>
    <property type="evidence" value="ECO:0007669"/>
    <property type="project" value="UniProtKB-SubCell"/>
</dbReference>
<evidence type="ECO:0000256" key="1">
    <source>
        <dbReference type="ARBA" id="ARBA00004477"/>
    </source>
</evidence>
<accession>A0A843TPT8</accession>
<protein>
    <recommendedName>
        <fullName evidence="10">Retrotransposon Copia-like N-terminal domain-containing protein</fullName>
    </recommendedName>
</protein>
<evidence type="ECO:0000313" key="11">
    <source>
        <dbReference type="EMBL" id="MQL71450.1"/>
    </source>
</evidence>
<dbReference type="PANTHER" id="PTHR23072">
    <property type="entry name" value="PHOSPHATIDYLINOSITOL GLYCAN-RELATED"/>
    <property type="match status" value="1"/>
</dbReference>
<comment type="subcellular location">
    <subcellularLocation>
        <location evidence="1">Endoplasmic reticulum membrane</location>
        <topology evidence="1">Multi-pass membrane protein</topology>
    </subcellularLocation>
</comment>
<dbReference type="UniPathway" id="UPA00196"/>
<organism evidence="11 12">
    <name type="scientific">Colocasia esculenta</name>
    <name type="common">Wild taro</name>
    <name type="synonym">Arum esculentum</name>
    <dbReference type="NCBI Taxonomy" id="4460"/>
    <lineage>
        <taxon>Eukaryota</taxon>
        <taxon>Viridiplantae</taxon>
        <taxon>Streptophyta</taxon>
        <taxon>Embryophyta</taxon>
        <taxon>Tracheophyta</taxon>
        <taxon>Spermatophyta</taxon>
        <taxon>Magnoliopsida</taxon>
        <taxon>Liliopsida</taxon>
        <taxon>Araceae</taxon>
        <taxon>Aroideae</taxon>
        <taxon>Colocasieae</taxon>
        <taxon>Colocasia</taxon>
    </lineage>
</organism>
<proteinExistence type="inferred from homology"/>
<evidence type="ECO:0000256" key="4">
    <source>
        <dbReference type="ARBA" id="ARBA00022502"/>
    </source>
</evidence>
<dbReference type="CDD" id="cd16024">
    <property type="entry name" value="GPI_EPT_2"/>
    <property type="match status" value="1"/>
</dbReference>
<dbReference type="OrthoDB" id="272139at2759"/>
<evidence type="ECO:0000256" key="8">
    <source>
        <dbReference type="ARBA" id="ARBA00022989"/>
    </source>
</evidence>
<comment type="pathway">
    <text evidence="2">Glycolipid biosynthesis; glycosylphosphatidylinositol-anchor biosynthesis.</text>
</comment>
<dbReference type="InterPro" id="IPR017850">
    <property type="entry name" value="Alkaline_phosphatase_core_sf"/>
</dbReference>
<keyword evidence="6" id="KW-0812">Transmembrane</keyword>
<keyword evidence="4" id="KW-0337">GPI-anchor biosynthesis</keyword>
<evidence type="ECO:0000256" key="6">
    <source>
        <dbReference type="ARBA" id="ARBA00022692"/>
    </source>
</evidence>
<name>A0A843TPT8_COLES</name>
<dbReference type="InterPro" id="IPR029472">
    <property type="entry name" value="Copia-like_N"/>
</dbReference>
<dbReference type="PANTHER" id="PTHR23072:SF0">
    <property type="entry name" value="GPI ETHANOLAMINE PHOSPHATE TRANSFERASE 2"/>
    <property type="match status" value="1"/>
</dbReference>
<evidence type="ECO:0000256" key="9">
    <source>
        <dbReference type="ARBA" id="ARBA00023136"/>
    </source>
</evidence>
<dbReference type="EMBL" id="NMUH01000099">
    <property type="protein sequence ID" value="MQL71450.1"/>
    <property type="molecule type" value="Genomic_DNA"/>
</dbReference>
<keyword evidence="8" id="KW-1133">Transmembrane helix</keyword>
<dbReference type="InterPro" id="IPR002591">
    <property type="entry name" value="Phosphodiest/P_Trfase"/>
</dbReference>
<comment type="similarity">
    <text evidence="3">Belongs to the PIGG/PIGN/PIGO family. PIGG subfamily.</text>
</comment>
<evidence type="ECO:0000256" key="5">
    <source>
        <dbReference type="ARBA" id="ARBA00022679"/>
    </source>
</evidence>
<dbReference type="FunFam" id="3.40.720.10:FF:000078">
    <property type="entry name" value="GPI ethanolamine phosphate transferase 2 isoform X4"/>
    <property type="match status" value="1"/>
</dbReference>
<evidence type="ECO:0000313" key="12">
    <source>
        <dbReference type="Proteomes" id="UP000652761"/>
    </source>
</evidence>
<dbReference type="Proteomes" id="UP000652761">
    <property type="component" value="Unassembled WGS sequence"/>
</dbReference>
<dbReference type="GO" id="GO:0051267">
    <property type="term" value="F:CP2 mannose-ethanolamine phosphotransferase activity"/>
    <property type="evidence" value="ECO:0007669"/>
    <property type="project" value="TreeGrafter"/>
</dbReference>
<dbReference type="InterPro" id="IPR037674">
    <property type="entry name" value="PIG-G_N"/>
</dbReference>
<dbReference type="GO" id="GO:0006506">
    <property type="term" value="P:GPI anchor biosynthetic process"/>
    <property type="evidence" value="ECO:0007669"/>
    <property type="project" value="UniProtKB-UniPathway"/>
</dbReference>
<dbReference type="Gene3D" id="3.40.720.10">
    <property type="entry name" value="Alkaline Phosphatase, subunit A"/>
    <property type="match status" value="1"/>
</dbReference>
<keyword evidence="7" id="KW-0256">Endoplasmic reticulum</keyword>
<dbReference type="Pfam" id="PF14244">
    <property type="entry name" value="Retrotran_gag_3"/>
    <property type="match status" value="1"/>
</dbReference>
<feature type="domain" description="Retrotransposon Copia-like N-terminal" evidence="10">
    <location>
        <begin position="515"/>
        <end position="556"/>
    </location>
</feature>
<dbReference type="InterPro" id="IPR039527">
    <property type="entry name" value="PIGG/GPI7"/>
</dbReference>
<sequence>MSSSLTCVRLGAWTLAAVLLQILGLSLFMFAFFPMRPALSGVSGPESYVMPTCDSADFPEERDLPPHELKSLYNVVDGLPAEFILGKVDIPSSKIMTDAMPYTHTLLSSGRALAYHAIAAAPTVTMPRLKAIVSGGIGGFLDVAFNFNTKAMLDDNLIDQFYRSGLKMVMLGDETWIKLFPGRFTREDGVSSFYVGHSTFHLQVKDTVEVDFNVSRHLKTELAADDWNLLILHYLGLDHVGHIGGRNSVLMAPKLKEMDDVIMMIDRHTIMHQNDVNKHTLLVVVSDHGMTDHGNHGGSSYEETDCLALFVGLQEKPASSNMVTYKMVNQVDIAPTLALLFGLPIPRNNVGVLIQEVFDQMSDEQRLRALELNSWQLLRLLQAHLPSLLCQNSCNNSLDDARGSEISESTSSVREILCFRFSNAVKLHNFWKLQNGSEIISKRTDHVTNTVEAYYGFLRSASGWLSHAATNKAIGNSILLKRKSFGADGMKMRADGALRKEQDHRQLRVFLSGVEHHALQITLVKLNKHNCVEWSPAAKLYIGAKRKSGYVNGKIGKLDKKSPDLEDWVEQNNIVMSWLVNSVEDA</sequence>
<dbReference type="Pfam" id="PF01663">
    <property type="entry name" value="Phosphodiest"/>
    <property type="match status" value="1"/>
</dbReference>
<keyword evidence="9" id="KW-0472">Membrane</keyword>
<dbReference type="AlphaFoldDB" id="A0A843TPT8"/>
<keyword evidence="5" id="KW-0808">Transferase</keyword>
<keyword evidence="12" id="KW-1185">Reference proteome</keyword>
<evidence type="ECO:0000256" key="3">
    <source>
        <dbReference type="ARBA" id="ARBA00005315"/>
    </source>
</evidence>
<evidence type="ECO:0000259" key="10">
    <source>
        <dbReference type="Pfam" id="PF14244"/>
    </source>
</evidence>